<gene>
    <name evidence="3" type="primary">rpsF</name>
    <name evidence="5" type="ORF">UU65_C0002G0111</name>
</gene>
<dbReference type="Proteomes" id="UP000033869">
    <property type="component" value="Unassembled WGS sequence"/>
</dbReference>
<feature type="region of interest" description="Disordered" evidence="4">
    <location>
        <begin position="112"/>
        <end position="190"/>
    </location>
</feature>
<dbReference type="InterPro" id="IPR014717">
    <property type="entry name" value="Transl_elong_EF1B/ribsomal_bS6"/>
</dbReference>
<dbReference type="HAMAP" id="MF_00360">
    <property type="entry name" value="Ribosomal_bS6"/>
    <property type="match status" value="1"/>
</dbReference>
<dbReference type="AlphaFoldDB" id="A0A0G0Z8F8"/>
<keyword evidence="3" id="KW-0694">RNA-binding</keyword>
<evidence type="ECO:0000256" key="1">
    <source>
        <dbReference type="ARBA" id="ARBA00009512"/>
    </source>
</evidence>
<comment type="function">
    <text evidence="3">Binds together with bS18 to 16S ribosomal RNA.</text>
</comment>
<dbReference type="InterPro" id="IPR035980">
    <property type="entry name" value="Ribosomal_bS6_sf"/>
</dbReference>
<accession>A0A0G0Z8F8</accession>
<dbReference type="InterPro" id="IPR020814">
    <property type="entry name" value="Ribosomal_S6_plastid/chlpt"/>
</dbReference>
<organism evidence="5 6">
    <name type="scientific">candidate division CPR2 bacterium GW2011_GWC1_41_48</name>
    <dbReference type="NCBI Taxonomy" id="1618344"/>
    <lineage>
        <taxon>Bacteria</taxon>
        <taxon>Bacteria division CPR2</taxon>
    </lineage>
</organism>
<comment type="caution">
    <text evidence="5">The sequence shown here is derived from an EMBL/GenBank/DDBJ whole genome shotgun (WGS) entry which is preliminary data.</text>
</comment>
<dbReference type="GO" id="GO:0005737">
    <property type="term" value="C:cytoplasm"/>
    <property type="evidence" value="ECO:0007669"/>
    <property type="project" value="UniProtKB-ARBA"/>
</dbReference>
<evidence type="ECO:0000256" key="3">
    <source>
        <dbReference type="HAMAP-Rule" id="MF_00360"/>
    </source>
</evidence>
<sequence>MQRYELAYIIHPDLENTLDKVTDRVNKFVNSHGKVIMEDIWGKRKLAYSIRKQNYGLYVILNMDLEPSAVSELEKLLRRTEEILRFMILSYEKEGVSVSGVASKVASEKVAKKTKEAEVAKEETAAEEVEAKKVSKETVKKEKKPEEASKAEETKKKAKAVKAEEGEPSEEERMSELDKKLKQILGDEEK</sequence>
<dbReference type="GO" id="GO:1990904">
    <property type="term" value="C:ribonucleoprotein complex"/>
    <property type="evidence" value="ECO:0007669"/>
    <property type="project" value="UniProtKB-KW"/>
</dbReference>
<evidence type="ECO:0000256" key="2">
    <source>
        <dbReference type="ARBA" id="ARBA00035294"/>
    </source>
</evidence>
<reference evidence="5 6" key="1">
    <citation type="journal article" date="2015" name="Nature">
        <title>rRNA introns, odd ribosomes, and small enigmatic genomes across a large radiation of phyla.</title>
        <authorList>
            <person name="Brown C.T."/>
            <person name="Hug L.A."/>
            <person name="Thomas B.C."/>
            <person name="Sharon I."/>
            <person name="Castelle C.J."/>
            <person name="Singh A."/>
            <person name="Wilkins M.J."/>
            <person name="Williams K.H."/>
            <person name="Banfield J.F."/>
        </authorList>
    </citation>
    <scope>NUCLEOTIDE SEQUENCE [LARGE SCALE GENOMIC DNA]</scope>
</reference>
<dbReference type="Pfam" id="PF01250">
    <property type="entry name" value="Ribosomal_S6"/>
    <property type="match status" value="1"/>
</dbReference>
<dbReference type="GO" id="GO:0003735">
    <property type="term" value="F:structural constituent of ribosome"/>
    <property type="evidence" value="ECO:0007669"/>
    <property type="project" value="InterPro"/>
</dbReference>
<dbReference type="InterPro" id="IPR000529">
    <property type="entry name" value="Ribosomal_bS6"/>
</dbReference>
<protein>
    <recommendedName>
        <fullName evidence="2 3">Small ribosomal subunit protein bS6</fullName>
    </recommendedName>
</protein>
<dbReference type="NCBIfam" id="TIGR00166">
    <property type="entry name" value="S6"/>
    <property type="match status" value="1"/>
</dbReference>
<dbReference type="PANTHER" id="PTHR21011:SF1">
    <property type="entry name" value="SMALL RIBOSOMAL SUBUNIT PROTEIN BS6M"/>
    <property type="match status" value="1"/>
</dbReference>
<dbReference type="CDD" id="cd00473">
    <property type="entry name" value="bS6"/>
    <property type="match status" value="1"/>
</dbReference>
<dbReference type="GO" id="GO:0070181">
    <property type="term" value="F:small ribosomal subunit rRNA binding"/>
    <property type="evidence" value="ECO:0007669"/>
    <property type="project" value="TreeGrafter"/>
</dbReference>
<name>A0A0G0Z8F8_UNCC2</name>
<evidence type="ECO:0000313" key="5">
    <source>
        <dbReference type="EMBL" id="KKS09333.1"/>
    </source>
</evidence>
<dbReference type="SUPFAM" id="SSF54995">
    <property type="entry name" value="Ribosomal protein S6"/>
    <property type="match status" value="1"/>
</dbReference>
<dbReference type="PANTHER" id="PTHR21011">
    <property type="entry name" value="MITOCHONDRIAL 28S RIBOSOMAL PROTEIN S6"/>
    <property type="match status" value="1"/>
</dbReference>
<dbReference type="EMBL" id="LCBL01000002">
    <property type="protein sequence ID" value="KKS09333.1"/>
    <property type="molecule type" value="Genomic_DNA"/>
</dbReference>
<dbReference type="GO" id="GO:0006412">
    <property type="term" value="P:translation"/>
    <property type="evidence" value="ECO:0007669"/>
    <property type="project" value="UniProtKB-UniRule"/>
</dbReference>
<evidence type="ECO:0000256" key="4">
    <source>
        <dbReference type="SAM" id="MobiDB-lite"/>
    </source>
</evidence>
<dbReference type="Gene3D" id="3.30.70.60">
    <property type="match status" value="1"/>
</dbReference>
<comment type="similarity">
    <text evidence="1 3">Belongs to the bacterial ribosomal protein bS6 family.</text>
</comment>
<proteinExistence type="inferred from homology"/>
<dbReference type="GO" id="GO:0005840">
    <property type="term" value="C:ribosome"/>
    <property type="evidence" value="ECO:0007669"/>
    <property type="project" value="UniProtKB-KW"/>
</dbReference>
<evidence type="ECO:0000313" key="6">
    <source>
        <dbReference type="Proteomes" id="UP000033869"/>
    </source>
</evidence>
<keyword evidence="3" id="KW-0699">rRNA-binding</keyword>
<keyword evidence="3" id="KW-0687">Ribonucleoprotein</keyword>
<keyword evidence="3 5" id="KW-0689">Ribosomal protein</keyword>